<gene>
    <name evidence="2" type="ORF">CONPUDRAFT_57565</name>
</gene>
<dbReference type="AlphaFoldDB" id="A0A5M3MNQ8"/>
<dbReference type="PANTHER" id="PTHR45348:SF2">
    <property type="entry name" value="ZINC-TYPE ALCOHOL DEHYDROGENASE-LIKE PROTEIN C2E1P3.01"/>
    <property type="match status" value="1"/>
</dbReference>
<dbReference type="InterPro" id="IPR036291">
    <property type="entry name" value="NAD(P)-bd_dom_sf"/>
</dbReference>
<dbReference type="InterPro" id="IPR013149">
    <property type="entry name" value="ADH-like_C"/>
</dbReference>
<protein>
    <submittedName>
        <fullName evidence="2">GroES-like protein</fullName>
    </submittedName>
</protein>
<dbReference type="KEGG" id="cput:CONPUDRAFT_57565"/>
<dbReference type="InterPro" id="IPR011032">
    <property type="entry name" value="GroES-like_sf"/>
</dbReference>
<dbReference type="SUPFAM" id="SSF51735">
    <property type="entry name" value="NAD(P)-binding Rossmann-fold domains"/>
    <property type="match status" value="1"/>
</dbReference>
<dbReference type="InterPro" id="IPR020843">
    <property type="entry name" value="ER"/>
</dbReference>
<dbReference type="Gene3D" id="3.90.180.10">
    <property type="entry name" value="Medium-chain alcohol dehydrogenases, catalytic domain"/>
    <property type="match status" value="1"/>
</dbReference>
<dbReference type="GO" id="GO:0016651">
    <property type="term" value="F:oxidoreductase activity, acting on NAD(P)H"/>
    <property type="evidence" value="ECO:0007669"/>
    <property type="project" value="InterPro"/>
</dbReference>
<dbReference type="GeneID" id="19207885"/>
<proteinExistence type="predicted"/>
<dbReference type="Pfam" id="PF00107">
    <property type="entry name" value="ADH_zinc_N"/>
    <property type="match status" value="1"/>
</dbReference>
<dbReference type="PANTHER" id="PTHR45348">
    <property type="entry name" value="HYPOTHETICAL OXIDOREDUCTASE (EUROFUNG)"/>
    <property type="match status" value="1"/>
</dbReference>
<evidence type="ECO:0000313" key="3">
    <source>
        <dbReference type="Proteomes" id="UP000053558"/>
    </source>
</evidence>
<name>A0A5M3MNQ8_CONPW</name>
<dbReference type="EMBL" id="JH711579">
    <property type="protein sequence ID" value="EIW80792.1"/>
    <property type="molecule type" value="Genomic_DNA"/>
</dbReference>
<dbReference type="InterPro" id="IPR013154">
    <property type="entry name" value="ADH-like_N"/>
</dbReference>
<dbReference type="InterPro" id="IPR047122">
    <property type="entry name" value="Trans-enoyl_RdTase-like"/>
</dbReference>
<dbReference type="Pfam" id="PF08240">
    <property type="entry name" value="ADH_N"/>
    <property type="match status" value="1"/>
</dbReference>
<evidence type="ECO:0000259" key="1">
    <source>
        <dbReference type="SMART" id="SM00829"/>
    </source>
</evidence>
<dbReference type="SMART" id="SM00829">
    <property type="entry name" value="PKS_ER"/>
    <property type="match status" value="1"/>
</dbReference>
<dbReference type="OMA" id="NTAYCET"/>
<dbReference type="Gene3D" id="3.40.50.720">
    <property type="entry name" value="NAD(P)-binding Rossmann-like Domain"/>
    <property type="match status" value="1"/>
</dbReference>
<dbReference type="OrthoDB" id="3233595at2759"/>
<dbReference type="SUPFAM" id="SSF50129">
    <property type="entry name" value="GroES-like"/>
    <property type="match status" value="1"/>
</dbReference>
<reference evidence="3" key="1">
    <citation type="journal article" date="2012" name="Science">
        <title>The Paleozoic origin of enzymatic lignin decomposition reconstructed from 31 fungal genomes.</title>
        <authorList>
            <person name="Floudas D."/>
            <person name="Binder M."/>
            <person name="Riley R."/>
            <person name="Barry K."/>
            <person name="Blanchette R.A."/>
            <person name="Henrissat B."/>
            <person name="Martinez A.T."/>
            <person name="Otillar R."/>
            <person name="Spatafora J.W."/>
            <person name="Yadav J.S."/>
            <person name="Aerts A."/>
            <person name="Benoit I."/>
            <person name="Boyd A."/>
            <person name="Carlson A."/>
            <person name="Copeland A."/>
            <person name="Coutinho P.M."/>
            <person name="de Vries R.P."/>
            <person name="Ferreira P."/>
            <person name="Findley K."/>
            <person name="Foster B."/>
            <person name="Gaskell J."/>
            <person name="Glotzer D."/>
            <person name="Gorecki P."/>
            <person name="Heitman J."/>
            <person name="Hesse C."/>
            <person name="Hori C."/>
            <person name="Igarashi K."/>
            <person name="Jurgens J.A."/>
            <person name="Kallen N."/>
            <person name="Kersten P."/>
            <person name="Kohler A."/>
            <person name="Kuees U."/>
            <person name="Kumar T.K.A."/>
            <person name="Kuo A."/>
            <person name="LaButti K."/>
            <person name="Larrondo L.F."/>
            <person name="Lindquist E."/>
            <person name="Ling A."/>
            <person name="Lombard V."/>
            <person name="Lucas S."/>
            <person name="Lundell T."/>
            <person name="Martin R."/>
            <person name="McLaughlin D.J."/>
            <person name="Morgenstern I."/>
            <person name="Morin E."/>
            <person name="Murat C."/>
            <person name="Nagy L.G."/>
            <person name="Nolan M."/>
            <person name="Ohm R.A."/>
            <person name="Patyshakuliyeva A."/>
            <person name="Rokas A."/>
            <person name="Ruiz-Duenas F.J."/>
            <person name="Sabat G."/>
            <person name="Salamov A."/>
            <person name="Samejima M."/>
            <person name="Schmutz J."/>
            <person name="Slot J.C."/>
            <person name="St John F."/>
            <person name="Stenlid J."/>
            <person name="Sun H."/>
            <person name="Sun S."/>
            <person name="Syed K."/>
            <person name="Tsang A."/>
            <person name="Wiebenga A."/>
            <person name="Young D."/>
            <person name="Pisabarro A."/>
            <person name="Eastwood D.C."/>
            <person name="Martin F."/>
            <person name="Cullen D."/>
            <person name="Grigoriev I.V."/>
            <person name="Hibbett D.S."/>
        </authorList>
    </citation>
    <scope>NUCLEOTIDE SEQUENCE [LARGE SCALE GENOMIC DNA]</scope>
    <source>
        <strain evidence="3">RWD-64-598 SS2</strain>
    </source>
</reference>
<evidence type="ECO:0000313" key="2">
    <source>
        <dbReference type="EMBL" id="EIW80792.1"/>
    </source>
</evidence>
<keyword evidence="3" id="KW-1185">Reference proteome</keyword>
<accession>A0A5M3MNQ8</accession>
<dbReference type="CDD" id="cd08249">
    <property type="entry name" value="enoyl_reductase_like"/>
    <property type="match status" value="1"/>
</dbReference>
<dbReference type="RefSeq" id="XP_007769053.1">
    <property type="nucleotide sequence ID" value="XM_007770863.1"/>
</dbReference>
<comment type="caution">
    <text evidence="2">The sequence shown here is derived from an EMBL/GenBank/DDBJ whole genome shotgun (WGS) entry which is preliminary data.</text>
</comment>
<feature type="domain" description="Enoyl reductase (ER)" evidence="1">
    <location>
        <begin position="16"/>
        <end position="341"/>
    </location>
</feature>
<organism evidence="2 3">
    <name type="scientific">Coniophora puteana (strain RWD-64-598)</name>
    <name type="common">Brown rot fungus</name>
    <dbReference type="NCBI Taxonomy" id="741705"/>
    <lineage>
        <taxon>Eukaryota</taxon>
        <taxon>Fungi</taxon>
        <taxon>Dikarya</taxon>
        <taxon>Basidiomycota</taxon>
        <taxon>Agaricomycotina</taxon>
        <taxon>Agaricomycetes</taxon>
        <taxon>Agaricomycetidae</taxon>
        <taxon>Boletales</taxon>
        <taxon>Coniophorineae</taxon>
        <taxon>Coniophoraceae</taxon>
        <taxon>Coniophora</taxon>
    </lineage>
</organism>
<sequence length="346" mass="36222">MAPRTQTALLLPAERGEFQLGSKPVPSPKAGEVLVRNSASALNPIDWKVQTTGFLGPKEYPVVLGFEGAGFVEEVDKGVEGLRKGDRVVSYGEGQTFQQYSIARADIVMKVPDSITFEQAAAVPSAFVTPAIGLYQKSPHGLGFAETWTTSGREKYTGEAILIMGGSTQNGQAAIQLARLSGFSLILTTASAKHSSHLQSLGATHILDRSLSAPQLRVEVEKVTGGKALNVAYDAVGDAATQQAAFDALAPGGQLATVLPSNIAEDKAKAEEKEVVFVIGNIDGDYNQELVSGLMKVLSGLFESGELKTGTPELISGGLGAIPAALKRLQAGGASGVKFVVNPWET</sequence>
<dbReference type="Proteomes" id="UP000053558">
    <property type="component" value="Unassembled WGS sequence"/>
</dbReference>